<dbReference type="GO" id="GO:0046872">
    <property type="term" value="F:metal ion binding"/>
    <property type="evidence" value="ECO:0007669"/>
    <property type="project" value="UniProtKB-KW"/>
</dbReference>
<dbReference type="InterPro" id="IPR006510">
    <property type="entry name" value="Znf_LRP1"/>
</dbReference>
<evidence type="ECO:0000256" key="2">
    <source>
        <dbReference type="ARBA" id="ARBA00006911"/>
    </source>
</evidence>
<keyword evidence="4" id="KW-0479">Metal-binding</keyword>
<protein>
    <submittedName>
        <fullName evidence="12">Uncharacterized protein</fullName>
    </submittedName>
</protein>
<feature type="compositionally biased region" description="Low complexity" evidence="11">
    <location>
        <begin position="158"/>
        <end position="169"/>
    </location>
</feature>
<dbReference type="Pfam" id="PF05142">
    <property type="entry name" value="DUF702"/>
    <property type="match status" value="1"/>
</dbReference>
<dbReference type="GO" id="GO:0003677">
    <property type="term" value="F:DNA binding"/>
    <property type="evidence" value="ECO:0007669"/>
    <property type="project" value="UniProtKB-KW"/>
</dbReference>
<dbReference type="GO" id="GO:0045893">
    <property type="term" value="P:positive regulation of DNA-templated transcription"/>
    <property type="evidence" value="ECO:0007669"/>
    <property type="project" value="TreeGrafter"/>
</dbReference>
<feature type="compositionally biased region" description="Gly residues" evidence="11">
    <location>
        <begin position="132"/>
        <end position="149"/>
    </location>
</feature>
<proteinExistence type="inferred from homology"/>
<dbReference type="GO" id="GO:0009734">
    <property type="term" value="P:auxin-activated signaling pathway"/>
    <property type="evidence" value="ECO:0007669"/>
    <property type="project" value="UniProtKB-KW"/>
</dbReference>
<dbReference type="InterPro" id="IPR007818">
    <property type="entry name" value="SHI"/>
</dbReference>
<accession>A0A067L8V1</accession>
<evidence type="ECO:0000256" key="1">
    <source>
        <dbReference type="ARBA" id="ARBA00004123"/>
    </source>
</evidence>
<dbReference type="GO" id="GO:0003700">
    <property type="term" value="F:DNA-binding transcription factor activity"/>
    <property type="evidence" value="ECO:0007669"/>
    <property type="project" value="InterPro"/>
</dbReference>
<dbReference type="NCBIfam" id="TIGR01623">
    <property type="entry name" value="put_zinc_LRP1"/>
    <property type="match status" value="1"/>
</dbReference>
<reference evidence="12 13" key="1">
    <citation type="journal article" date="2014" name="PLoS ONE">
        <title>Global Analysis of Gene Expression Profiles in Physic Nut (Jatropha curcas L.) Seedlings Exposed to Salt Stress.</title>
        <authorList>
            <person name="Zhang L."/>
            <person name="Zhang C."/>
            <person name="Wu P."/>
            <person name="Chen Y."/>
            <person name="Li M."/>
            <person name="Jiang H."/>
            <person name="Wu G."/>
        </authorList>
    </citation>
    <scope>NUCLEOTIDE SEQUENCE [LARGE SCALE GENOMIC DNA]</scope>
    <source>
        <strain evidence="13">cv. GZQX0401</strain>
        <tissue evidence="12">Young leaves</tissue>
    </source>
</reference>
<evidence type="ECO:0000313" key="12">
    <source>
        <dbReference type="EMBL" id="KDP40534.1"/>
    </source>
</evidence>
<keyword evidence="10" id="KW-0927">Auxin signaling pathway</keyword>
<comment type="subcellular location">
    <subcellularLocation>
        <location evidence="1">Nucleus</location>
    </subcellularLocation>
</comment>
<evidence type="ECO:0000256" key="9">
    <source>
        <dbReference type="ARBA" id="ARBA00023242"/>
    </source>
</evidence>
<dbReference type="AlphaFoldDB" id="A0A067L8V1"/>
<evidence type="ECO:0000256" key="11">
    <source>
        <dbReference type="SAM" id="MobiDB-lite"/>
    </source>
</evidence>
<dbReference type="Proteomes" id="UP000027138">
    <property type="component" value="Unassembled WGS sequence"/>
</dbReference>
<evidence type="ECO:0000313" key="13">
    <source>
        <dbReference type="Proteomes" id="UP000027138"/>
    </source>
</evidence>
<name>A0A067L8V1_JATCU</name>
<dbReference type="PANTHER" id="PTHR31604:SF28">
    <property type="entry name" value="PROTEIN SHI RELATED SEQUENCE 6"/>
    <property type="match status" value="1"/>
</dbReference>
<evidence type="ECO:0000256" key="3">
    <source>
        <dbReference type="ARBA" id="ARBA00022473"/>
    </source>
</evidence>
<dbReference type="EMBL" id="KK914327">
    <property type="protein sequence ID" value="KDP40534.1"/>
    <property type="molecule type" value="Genomic_DNA"/>
</dbReference>
<organism evidence="12 13">
    <name type="scientific">Jatropha curcas</name>
    <name type="common">Barbados nut</name>
    <dbReference type="NCBI Taxonomy" id="180498"/>
    <lineage>
        <taxon>Eukaryota</taxon>
        <taxon>Viridiplantae</taxon>
        <taxon>Streptophyta</taxon>
        <taxon>Embryophyta</taxon>
        <taxon>Tracheophyta</taxon>
        <taxon>Spermatophyta</taxon>
        <taxon>Magnoliopsida</taxon>
        <taxon>eudicotyledons</taxon>
        <taxon>Gunneridae</taxon>
        <taxon>Pentapetalae</taxon>
        <taxon>rosids</taxon>
        <taxon>fabids</taxon>
        <taxon>Malpighiales</taxon>
        <taxon>Euphorbiaceae</taxon>
        <taxon>Crotonoideae</taxon>
        <taxon>Jatropheae</taxon>
        <taxon>Jatropha</taxon>
    </lineage>
</organism>
<dbReference type="PANTHER" id="PTHR31604">
    <property type="entry name" value="PROTEIN LATERAL ROOT PRIMORDIUM 1"/>
    <property type="match status" value="1"/>
</dbReference>
<keyword evidence="9" id="KW-0539">Nucleus</keyword>
<gene>
    <name evidence="12" type="ORF">JCGZ_24533</name>
</gene>
<keyword evidence="13" id="KW-1185">Reference proteome</keyword>
<dbReference type="InterPro" id="IPR006511">
    <property type="entry name" value="SHI_C"/>
</dbReference>
<dbReference type="GO" id="GO:0009851">
    <property type="term" value="P:auxin biosynthetic process"/>
    <property type="evidence" value="ECO:0007669"/>
    <property type="project" value="UniProtKB-KW"/>
</dbReference>
<keyword evidence="7" id="KW-0238">DNA-binding</keyword>
<keyword evidence="3" id="KW-0217">Developmental protein</keyword>
<keyword evidence="6" id="KW-0073">Auxin biosynthesis</keyword>
<evidence type="ECO:0000256" key="6">
    <source>
        <dbReference type="ARBA" id="ARBA00023070"/>
    </source>
</evidence>
<comment type="similarity">
    <text evidence="2">Belongs to the SHI protein family.</text>
</comment>
<keyword evidence="5" id="KW-0862">Zinc</keyword>
<evidence type="ECO:0000256" key="8">
    <source>
        <dbReference type="ARBA" id="ARBA00023159"/>
    </source>
</evidence>
<evidence type="ECO:0000256" key="10">
    <source>
        <dbReference type="ARBA" id="ARBA00023294"/>
    </source>
</evidence>
<dbReference type="GO" id="GO:0005634">
    <property type="term" value="C:nucleus"/>
    <property type="evidence" value="ECO:0007669"/>
    <property type="project" value="UniProtKB-SubCell"/>
</dbReference>
<dbReference type="NCBIfam" id="TIGR01624">
    <property type="entry name" value="LRP1_Cterm"/>
    <property type="match status" value="1"/>
</dbReference>
<dbReference type="STRING" id="180498.A0A067L8V1"/>
<dbReference type="KEGG" id="jcu:105631227"/>
<evidence type="ECO:0000256" key="5">
    <source>
        <dbReference type="ARBA" id="ARBA00022833"/>
    </source>
</evidence>
<feature type="region of interest" description="Disordered" evidence="11">
    <location>
        <begin position="121"/>
        <end position="169"/>
    </location>
</feature>
<sequence>MLGLHNIFFIAPPPSSSATFQHQQPISSSHQITTTINDQCNISNNQDSWTTLKRYQQESSFAKKDAFNIGEYNENSDSSSRVCRDCGNRAKKECEYRRCRTCCKGRGYDCATHVKSTWVPAVRRRERQSVNGGSGGGGSCGSSSGGACGGKRPRENVTTTSNSFSTSNNNAATSFNFDNGSNYQDASFKQSLPSQVQAPAVFRCIRVTTINGGEAEVAYQAMVNISGHVFKGFLYDQGIDEKNLFPCISKVPSGGRNRESTSPIVDPPNACPASGCQRLLEGNNESQTEQPIDKSRSIKNPIRFDLLVPQNQIK</sequence>
<keyword evidence="8" id="KW-0010">Activator</keyword>
<dbReference type="OrthoDB" id="1913243at2759"/>
<evidence type="ECO:0000256" key="7">
    <source>
        <dbReference type="ARBA" id="ARBA00023125"/>
    </source>
</evidence>
<evidence type="ECO:0000256" key="4">
    <source>
        <dbReference type="ARBA" id="ARBA00022723"/>
    </source>
</evidence>